<dbReference type="PANTHER" id="PTHR48475:SF1">
    <property type="entry name" value="RNASE H TYPE-1 DOMAIN-CONTAINING PROTEIN"/>
    <property type="match status" value="1"/>
</dbReference>
<reference evidence="1 2" key="1">
    <citation type="journal article" date="2016" name="Front. Microbiol.">
        <title>Comprehensive Phylogenetic Analysis of Bovine Non-aureus Staphylococci Species Based on Whole-Genome Sequencing.</title>
        <authorList>
            <person name="Naushad S."/>
            <person name="Barkema H.W."/>
            <person name="Luby C."/>
            <person name="Condas L.A."/>
            <person name="Nobrega D.B."/>
            <person name="Carson D.A."/>
            <person name="De Buck J."/>
        </authorList>
    </citation>
    <scope>NUCLEOTIDE SEQUENCE [LARGE SCALE GENOMIC DNA]</scope>
    <source>
        <strain evidence="1 2">SNUC 1388</strain>
    </source>
</reference>
<dbReference type="AlphaFoldDB" id="A0A2T4SYN2"/>
<dbReference type="EMBL" id="QXRZ01000001">
    <property type="protein sequence ID" value="RIL44783.1"/>
    <property type="molecule type" value="Genomic_DNA"/>
</dbReference>
<dbReference type="CDD" id="cd09279">
    <property type="entry name" value="RNase_HI_like"/>
    <property type="match status" value="1"/>
</dbReference>
<accession>A0A2T4SYN2</accession>
<proteinExistence type="predicted"/>
<keyword evidence="1" id="KW-0808">Transferase</keyword>
<dbReference type="PROSITE" id="PS50879">
    <property type="entry name" value="RNASE_H_1"/>
    <property type="match status" value="1"/>
</dbReference>
<dbReference type="PANTHER" id="PTHR48475">
    <property type="entry name" value="RIBONUCLEASE H"/>
    <property type="match status" value="1"/>
</dbReference>
<protein>
    <submittedName>
        <fullName evidence="1">Reverse transcriptase-like protein</fullName>
    </submittedName>
</protein>
<gene>
    <name evidence="1" type="ORF">BUZ01_02050</name>
</gene>
<dbReference type="SUPFAM" id="SSF53098">
    <property type="entry name" value="Ribonuclease H-like"/>
    <property type="match status" value="1"/>
</dbReference>
<dbReference type="InterPro" id="IPR036397">
    <property type="entry name" value="RNaseH_sf"/>
</dbReference>
<dbReference type="GeneID" id="93845206"/>
<dbReference type="InterPro" id="IPR012337">
    <property type="entry name" value="RNaseH-like_sf"/>
</dbReference>
<keyword evidence="1" id="KW-0548">Nucleotidyltransferase</keyword>
<dbReference type="Gene3D" id="3.30.420.10">
    <property type="entry name" value="Ribonuclease H-like superfamily/Ribonuclease H"/>
    <property type="match status" value="1"/>
</dbReference>
<dbReference type="GO" id="GO:0004523">
    <property type="term" value="F:RNA-DNA hybrid ribonuclease activity"/>
    <property type="evidence" value="ECO:0007669"/>
    <property type="project" value="InterPro"/>
</dbReference>
<dbReference type="Pfam" id="PF13456">
    <property type="entry name" value="RVT_3"/>
    <property type="match status" value="1"/>
</dbReference>
<keyword evidence="1" id="KW-0695">RNA-directed DNA polymerase</keyword>
<dbReference type="Proteomes" id="UP000283576">
    <property type="component" value="Unassembled WGS sequence"/>
</dbReference>
<dbReference type="GO" id="GO:0003676">
    <property type="term" value="F:nucleic acid binding"/>
    <property type="evidence" value="ECO:0007669"/>
    <property type="project" value="InterPro"/>
</dbReference>
<evidence type="ECO:0000313" key="2">
    <source>
        <dbReference type="Proteomes" id="UP000283576"/>
    </source>
</evidence>
<dbReference type="InterPro" id="IPR002156">
    <property type="entry name" value="RNaseH_domain"/>
</dbReference>
<sequence length="134" mass="15218">MAKIFFDAATAGNPGQSVGAVVIITEEQRYHYTIDLGLMDNHTAEWAGLVFALEQAQAIDIKTALVYTDSKLIEDTLNKGQVKNEKFKPYLKQVLKMEHEFDLLFVKWIPRAQNKEANHHAQNALYKLTKGNKK</sequence>
<dbReference type="RefSeq" id="WP_107512874.1">
    <property type="nucleotide sequence ID" value="NZ_CP069082.1"/>
</dbReference>
<dbReference type="GO" id="GO:0003964">
    <property type="term" value="F:RNA-directed DNA polymerase activity"/>
    <property type="evidence" value="ECO:0007669"/>
    <property type="project" value="UniProtKB-KW"/>
</dbReference>
<comment type="caution">
    <text evidence="1">The sequence shown here is derived from an EMBL/GenBank/DDBJ whole genome shotgun (WGS) entry which is preliminary data.</text>
</comment>
<evidence type="ECO:0000313" key="1">
    <source>
        <dbReference type="EMBL" id="RIL44783.1"/>
    </source>
</evidence>
<organism evidence="1 2">
    <name type="scientific">Staphylococcus gallinarum</name>
    <dbReference type="NCBI Taxonomy" id="1293"/>
    <lineage>
        <taxon>Bacteria</taxon>
        <taxon>Bacillati</taxon>
        <taxon>Bacillota</taxon>
        <taxon>Bacilli</taxon>
        <taxon>Bacillales</taxon>
        <taxon>Staphylococcaceae</taxon>
        <taxon>Staphylococcus</taxon>
    </lineage>
</organism>
<name>A0A2T4SYN2_STAGA</name>